<protein>
    <recommendedName>
        <fullName evidence="3">Peptidase C-terminal archaeal/bacterial domain-containing protein</fullName>
    </recommendedName>
</protein>
<dbReference type="AlphaFoldDB" id="A0A381Z3C2"/>
<reference evidence="2" key="1">
    <citation type="submission" date="2018-05" db="EMBL/GenBank/DDBJ databases">
        <authorList>
            <person name="Lanie J.A."/>
            <person name="Ng W.-L."/>
            <person name="Kazmierczak K.M."/>
            <person name="Andrzejewski T.M."/>
            <person name="Davidsen T.M."/>
            <person name="Wayne K.J."/>
            <person name="Tettelin H."/>
            <person name="Glass J.I."/>
            <person name="Rusch D."/>
            <person name="Podicherti R."/>
            <person name="Tsui H.-C.T."/>
            <person name="Winkler M.E."/>
        </authorList>
    </citation>
    <scope>NUCLEOTIDE SEQUENCE</scope>
</reference>
<dbReference type="EMBL" id="UINC01019807">
    <property type="protein sequence ID" value="SVA83788.1"/>
    <property type="molecule type" value="Genomic_DNA"/>
</dbReference>
<evidence type="ECO:0000313" key="2">
    <source>
        <dbReference type="EMBL" id="SVA83788.1"/>
    </source>
</evidence>
<name>A0A381Z3C2_9ZZZZ</name>
<dbReference type="Gene3D" id="2.60.120.380">
    <property type="match status" value="1"/>
</dbReference>
<feature type="transmembrane region" description="Helical" evidence="1">
    <location>
        <begin position="12"/>
        <end position="31"/>
    </location>
</feature>
<proteinExistence type="predicted"/>
<keyword evidence="1" id="KW-0812">Transmembrane</keyword>
<keyword evidence="1" id="KW-1133">Transmembrane helix</keyword>
<gene>
    <name evidence="2" type="ORF">METZ01_LOCUS136642</name>
</gene>
<accession>A0A381Z3C2</accession>
<feature type="non-terminal residue" evidence="2">
    <location>
        <position position="228"/>
    </location>
</feature>
<keyword evidence="1" id="KW-0472">Membrane</keyword>
<sequence>MQKLGISNIQRIVLPAVAILIVIVVVFALSGDARSIIGFGTGEEQGQTASIAVGESSPGSIGSKKEKDFWLFDGNAGDKVIVYAKGGEGFQPSIDLYNSLGQVVKWNDGGTGGTSTISMMLEEKGQYKAQVWSYYQTTGSYTVGVLADTGSESAEAVSATNLIGEPIEVGNSTEGEIKSAGAIQYLILDGKKDQEITVTMAAISPGLEPSLDLLAENNTNLTYNDGPK</sequence>
<organism evidence="2">
    <name type="scientific">marine metagenome</name>
    <dbReference type="NCBI Taxonomy" id="408172"/>
    <lineage>
        <taxon>unclassified sequences</taxon>
        <taxon>metagenomes</taxon>
        <taxon>ecological metagenomes</taxon>
    </lineage>
</organism>
<evidence type="ECO:0000256" key="1">
    <source>
        <dbReference type="SAM" id="Phobius"/>
    </source>
</evidence>
<evidence type="ECO:0008006" key="3">
    <source>
        <dbReference type="Google" id="ProtNLM"/>
    </source>
</evidence>